<dbReference type="OrthoDB" id="274683at2759"/>
<proteinExistence type="inferred from homology"/>
<dbReference type="Proteomes" id="UP000076738">
    <property type="component" value="Unassembled WGS sequence"/>
</dbReference>
<dbReference type="PANTHER" id="PTHR11229">
    <property type="entry name" value="50S RIBOSOMAL PROTEIN L3"/>
    <property type="match status" value="1"/>
</dbReference>
<keyword evidence="3" id="KW-0687">Ribonucleoprotein</keyword>
<gene>
    <name evidence="6" type="ORF">CALVIDRAFT_597336</name>
</gene>
<evidence type="ECO:0000256" key="3">
    <source>
        <dbReference type="ARBA" id="ARBA00023274"/>
    </source>
</evidence>
<dbReference type="GO" id="GO:0006412">
    <property type="term" value="P:translation"/>
    <property type="evidence" value="ECO:0007669"/>
    <property type="project" value="InterPro"/>
</dbReference>
<name>A0A167NMR5_CALVF</name>
<keyword evidence="2 6" id="KW-0689">Ribosomal protein</keyword>
<feature type="region of interest" description="Disordered" evidence="5">
    <location>
        <begin position="34"/>
        <end position="54"/>
    </location>
</feature>
<dbReference type="AlphaFoldDB" id="A0A167NMR5"/>
<evidence type="ECO:0000256" key="2">
    <source>
        <dbReference type="ARBA" id="ARBA00022980"/>
    </source>
</evidence>
<accession>A0A167NMR5</accession>
<dbReference type="InterPro" id="IPR000597">
    <property type="entry name" value="Ribosomal_uL3"/>
</dbReference>
<dbReference type="InterPro" id="IPR009000">
    <property type="entry name" value="Transl_B-barrel_sf"/>
</dbReference>
<dbReference type="GO" id="GO:0003735">
    <property type="term" value="F:structural constituent of ribosome"/>
    <property type="evidence" value="ECO:0007669"/>
    <property type="project" value="InterPro"/>
</dbReference>
<comment type="similarity">
    <text evidence="1">Belongs to the universal ribosomal protein uL3 family.</text>
</comment>
<organism evidence="6 7">
    <name type="scientific">Calocera viscosa (strain TUFC12733)</name>
    <dbReference type="NCBI Taxonomy" id="1330018"/>
    <lineage>
        <taxon>Eukaryota</taxon>
        <taxon>Fungi</taxon>
        <taxon>Dikarya</taxon>
        <taxon>Basidiomycota</taxon>
        <taxon>Agaricomycotina</taxon>
        <taxon>Dacrymycetes</taxon>
        <taxon>Dacrymycetales</taxon>
        <taxon>Dacrymycetaceae</taxon>
        <taxon>Calocera</taxon>
    </lineage>
</organism>
<dbReference type="FunFam" id="2.40.30.10:FF:000004">
    <property type="entry name" value="50S ribosomal protein L3"/>
    <property type="match status" value="1"/>
</dbReference>
<dbReference type="PANTHER" id="PTHR11229:SF8">
    <property type="entry name" value="LARGE RIBOSOMAL SUBUNIT PROTEIN UL3M"/>
    <property type="match status" value="1"/>
</dbReference>
<evidence type="ECO:0000313" key="6">
    <source>
        <dbReference type="EMBL" id="KZO97876.1"/>
    </source>
</evidence>
<dbReference type="SUPFAM" id="SSF50447">
    <property type="entry name" value="Translation proteins"/>
    <property type="match status" value="1"/>
</dbReference>
<dbReference type="HAMAP" id="MF_01325_B">
    <property type="entry name" value="Ribosomal_uL3_B"/>
    <property type="match status" value="1"/>
</dbReference>
<dbReference type="NCBIfam" id="TIGR03625">
    <property type="entry name" value="L3_bact"/>
    <property type="match status" value="1"/>
</dbReference>
<dbReference type="Pfam" id="PF00297">
    <property type="entry name" value="Ribosomal_L3"/>
    <property type="match status" value="1"/>
</dbReference>
<dbReference type="EMBL" id="KV417278">
    <property type="protein sequence ID" value="KZO97876.1"/>
    <property type="molecule type" value="Genomic_DNA"/>
</dbReference>
<keyword evidence="7" id="KW-1185">Reference proteome</keyword>
<evidence type="ECO:0000256" key="4">
    <source>
        <dbReference type="ARBA" id="ARBA00035209"/>
    </source>
</evidence>
<dbReference type="InterPro" id="IPR019927">
    <property type="entry name" value="Ribosomal_uL3_bac/org-type"/>
</dbReference>
<evidence type="ECO:0000256" key="5">
    <source>
        <dbReference type="SAM" id="MobiDB-lite"/>
    </source>
</evidence>
<dbReference type="STRING" id="1330018.A0A167NMR5"/>
<feature type="compositionally biased region" description="Low complexity" evidence="5">
    <location>
        <begin position="34"/>
        <end position="48"/>
    </location>
</feature>
<evidence type="ECO:0000256" key="1">
    <source>
        <dbReference type="ARBA" id="ARBA00006540"/>
    </source>
</evidence>
<sequence length="322" mass="34661">MAALAVLNSTSRVQPCTRHLVLAALAQQRTFATVTDTSTDTPGPSTSTKEWQPGSRRTGLIAIKRGMTSLWDDNGVRIPVTVLQVDNCQVTATVSIRKKAQREWYHGVQVACSDKAERKTTKAMQGHFAKAGVPNKRMVHEFEVTKDALLEPGTTLSVAHFVPGQFVDCTGTSIGKGFQGTMKKWGFGGLRASHGVSVSHRSAGSTGQHQDPGRVFPGKKMAGRMGGDTITTQNLYIVRIDTALELIYVKGCVSGHDGGYVFLRDAVRKMHQDSMVKAAKGVEPVLPVATLPFPAGTAELAKTLPPIVNAPTLERDPFLAKE</sequence>
<dbReference type="Gene3D" id="2.40.30.10">
    <property type="entry name" value="Translation factors"/>
    <property type="match status" value="2"/>
</dbReference>
<dbReference type="GO" id="GO:0005762">
    <property type="term" value="C:mitochondrial large ribosomal subunit"/>
    <property type="evidence" value="ECO:0007669"/>
    <property type="project" value="TreeGrafter"/>
</dbReference>
<evidence type="ECO:0000313" key="7">
    <source>
        <dbReference type="Proteomes" id="UP000076738"/>
    </source>
</evidence>
<reference evidence="6 7" key="1">
    <citation type="journal article" date="2016" name="Mol. Biol. Evol.">
        <title>Comparative Genomics of Early-Diverging Mushroom-Forming Fungi Provides Insights into the Origins of Lignocellulose Decay Capabilities.</title>
        <authorList>
            <person name="Nagy L.G."/>
            <person name="Riley R."/>
            <person name="Tritt A."/>
            <person name="Adam C."/>
            <person name="Daum C."/>
            <person name="Floudas D."/>
            <person name="Sun H."/>
            <person name="Yadav J.S."/>
            <person name="Pangilinan J."/>
            <person name="Larsson K.H."/>
            <person name="Matsuura K."/>
            <person name="Barry K."/>
            <person name="Labutti K."/>
            <person name="Kuo R."/>
            <person name="Ohm R.A."/>
            <person name="Bhattacharya S.S."/>
            <person name="Shirouzu T."/>
            <person name="Yoshinaga Y."/>
            <person name="Martin F.M."/>
            <person name="Grigoriev I.V."/>
            <person name="Hibbett D.S."/>
        </authorList>
    </citation>
    <scope>NUCLEOTIDE SEQUENCE [LARGE SCALE GENOMIC DNA]</scope>
    <source>
        <strain evidence="6 7">TUFC12733</strain>
    </source>
</reference>
<protein>
    <recommendedName>
        <fullName evidence="4">Large ribosomal subunit protein uL3m</fullName>
    </recommendedName>
</protein>